<evidence type="ECO:0000313" key="3">
    <source>
        <dbReference type="Proteomes" id="UP000281553"/>
    </source>
</evidence>
<name>A0A3P7P873_DIBLA</name>
<reference evidence="2 3" key="1">
    <citation type="submission" date="2018-11" db="EMBL/GenBank/DDBJ databases">
        <authorList>
            <consortium name="Pathogen Informatics"/>
        </authorList>
    </citation>
    <scope>NUCLEOTIDE SEQUENCE [LARGE SCALE GENOMIC DNA]</scope>
</reference>
<dbReference type="AlphaFoldDB" id="A0A3P7P873"/>
<feature type="compositionally biased region" description="Polar residues" evidence="1">
    <location>
        <begin position="73"/>
        <end position="87"/>
    </location>
</feature>
<keyword evidence="3" id="KW-1185">Reference proteome</keyword>
<evidence type="ECO:0000256" key="1">
    <source>
        <dbReference type="SAM" id="MobiDB-lite"/>
    </source>
</evidence>
<sequence length="87" mass="9261">MGLFFTAPVSAPKEEEFKVTWSDEDESVAPSSDIDTPPPNITSPARMSSPRGHRRDTTTSSQPPTGEYLGCSSGESTARPSCLTTIA</sequence>
<evidence type="ECO:0000313" key="2">
    <source>
        <dbReference type="EMBL" id="VDN38951.1"/>
    </source>
</evidence>
<gene>
    <name evidence="2" type="ORF">DILT_LOCUS17723</name>
</gene>
<dbReference type="Proteomes" id="UP000281553">
    <property type="component" value="Unassembled WGS sequence"/>
</dbReference>
<proteinExistence type="predicted"/>
<accession>A0A3P7P873</accession>
<feature type="region of interest" description="Disordered" evidence="1">
    <location>
        <begin position="1"/>
        <end position="87"/>
    </location>
</feature>
<dbReference type="EMBL" id="UYRU01094271">
    <property type="protein sequence ID" value="VDN38951.1"/>
    <property type="molecule type" value="Genomic_DNA"/>
</dbReference>
<organism evidence="2 3">
    <name type="scientific">Dibothriocephalus latus</name>
    <name type="common">Fish tapeworm</name>
    <name type="synonym">Diphyllobothrium latum</name>
    <dbReference type="NCBI Taxonomy" id="60516"/>
    <lineage>
        <taxon>Eukaryota</taxon>
        <taxon>Metazoa</taxon>
        <taxon>Spiralia</taxon>
        <taxon>Lophotrochozoa</taxon>
        <taxon>Platyhelminthes</taxon>
        <taxon>Cestoda</taxon>
        <taxon>Eucestoda</taxon>
        <taxon>Diphyllobothriidea</taxon>
        <taxon>Diphyllobothriidae</taxon>
        <taxon>Dibothriocephalus</taxon>
    </lineage>
</organism>
<protein>
    <submittedName>
        <fullName evidence="2">Uncharacterized protein</fullName>
    </submittedName>
</protein>